<comment type="catalytic activity">
    <reaction evidence="11">
        <text>a 1,2-diacyl-sn-glycero-3-phosphoethanolamine(in) = a 1,2-diacyl-sn-glycero-3-phosphoethanolamine(out)</text>
        <dbReference type="Rhea" id="RHEA:38895"/>
        <dbReference type="ChEBI" id="CHEBI:64612"/>
    </reaction>
</comment>
<evidence type="ECO:0000256" key="7">
    <source>
        <dbReference type="ARBA" id="ARBA00023006"/>
    </source>
</evidence>
<reference evidence="13" key="1">
    <citation type="submission" date="2017-02" db="UniProtKB">
        <authorList>
            <consortium name="WormBaseParasite"/>
        </authorList>
    </citation>
    <scope>IDENTIFICATION</scope>
</reference>
<evidence type="ECO:0000256" key="1">
    <source>
        <dbReference type="ARBA" id="ARBA00004406"/>
    </source>
</evidence>
<dbReference type="Pfam" id="PF13329">
    <property type="entry name" value="ATG2_CAD"/>
    <property type="match status" value="1"/>
</dbReference>
<organism evidence="12 13">
    <name type="scientific">Syphacia muris</name>
    <dbReference type="NCBI Taxonomy" id="451379"/>
    <lineage>
        <taxon>Eukaryota</taxon>
        <taxon>Metazoa</taxon>
        <taxon>Ecdysozoa</taxon>
        <taxon>Nematoda</taxon>
        <taxon>Chromadorea</taxon>
        <taxon>Rhabditida</taxon>
        <taxon>Spirurina</taxon>
        <taxon>Oxyuridomorpha</taxon>
        <taxon>Oxyuroidea</taxon>
        <taxon>Oxyuridae</taxon>
        <taxon>Syphacia</taxon>
    </lineage>
</organism>
<keyword evidence="8" id="KW-0445">Lipid transport</keyword>
<dbReference type="Proteomes" id="UP000046393">
    <property type="component" value="Unplaced"/>
</dbReference>
<keyword evidence="9" id="KW-0472">Membrane</keyword>
<dbReference type="WBParaSite" id="SMUV_0000539601-mRNA-1">
    <property type="protein sequence ID" value="SMUV_0000539601-mRNA-1"/>
    <property type="gene ID" value="SMUV_0000539601"/>
</dbReference>
<dbReference type="PANTHER" id="PTHR13190">
    <property type="entry name" value="AUTOPHAGY-RELATED 2, ISOFORM A"/>
    <property type="match status" value="1"/>
</dbReference>
<evidence type="ECO:0000256" key="6">
    <source>
        <dbReference type="ARBA" id="ARBA00022824"/>
    </source>
</evidence>
<dbReference type="STRING" id="451379.A0A0N5ALH6"/>
<dbReference type="GO" id="GO:0034045">
    <property type="term" value="C:phagophore assembly site membrane"/>
    <property type="evidence" value="ECO:0007669"/>
    <property type="project" value="UniProtKB-SubCell"/>
</dbReference>
<dbReference type="GO" id="GO:0034727">
    <property type="term" value="P:piecemeal microautophagy of the nucleus"/>
    <property type="evidence" value="ECO:0007669"/>
    <property type="project" value="TreeGrafter"/>
</dbReference>
<dbReference type="GO" id="GO:0000045">
    <property type="term" value="P:autophagosome assembly"/>
    <property type="evidence" value="ECO:0007669"/>
    <property type="project" value="TreeGrafter"/>
</dbReference>
<evidence type="ECO:0000256" key="4">
    <source>
        <dbReference type="ARBA" id="ARBA00018070"/>
    </source>
</evidence>
<keyword evidence="12" id="KW-1185">Reference proteome</keyword>
<keyword evidence="7" id="KW-0072">Autophagy</keyword>
<dbReference type="GO" id="GO:0061723">
    <property type="term" value="P:glycophagy"/>
    <property type="evidence" value="ECO:0007669"/>
    <property type="project" value="TreeGrafter"/>
</dbReference>
<evidence type="ECO:0000313" key="12">
    <source>
        <dbReference type="Proteomes" id="UP000046393"/>
    </source>
</evidence>
<keyword evidence="5" id="KW-0813">Transport</keyword>
<comment type="catalytic activity">
    <reaction evidence="10">
        <text>a 1,2-diacyl-sn-glycero-3-phospho-L-serine(in) = a 1,2-diacyl-sn-glycero-3-phospho-L-serine(out)</text>
        <dbReference type="Rhea" id="RHEA:38663"/>
        <dbReference type="ChEBI" id="CHEBI:57262"/>
    </reaction>
</comment>
<evidence type="ECO:0000256" key="10">
    <source>
        <dbReference type="ARBA" id="ARBA00024479"/>
    </source>
</evidence>
<accession>A0A0N5ALH6</accession>
<dbReference type="PANTHER" id="PTHR13190:SF1">
    <property type="entry name" value="AUTOPHAGY-RELATED 2, ISOFORM A"/>
    <property type="match status" value="1"/>
</dbReference>
<dbReference type="GO" id="GO:0061908">
    <property type="term" value="C:phagophore"/>
    <property type="evidence" value="ECO:0007669"/>
    <property type="project" value="TreeGrafter"/>
</dbReference>
<dbReference type="GO" id="GO:0000422">
    <property type="term" value="P:autophagy of mitochondrion"/>
    <property type="evidence" value="ECO:0007669"/>
    <property type="project" value="TreeGrafter"/>
</dbReference>
<dbReference type="GO" id="GO:0061709">
    <property type="term" value="P:reticulophagy"/>
    <property type="evidence" value="ECO:0007669"/>
    <property type="project" value="TreeGrafter"/>
</dbReference>
<evidence type="ECO:0000256" key="9">
    <source>
        <dbReference type="ARBA" id="ARBA00023136"/>
    </source>
</evidence>
<evidence type="ECO:0000313" key="13">
    <source>
        <dbReference type="WBParaSite" id="SMUV_0000539601-mRNA-1"/>
    </source>
</evidence>
<dbReference type="InterPro" id="IPR026849">
    <property type="entry name" value="ATG2"/>
</dbReference>
<dbReference type="GO" id="GO:0032266">
    <property type="term" value="F:phosphatidylinositol-3-phosphate binding"/>
    <property type="evidence" value="ECO:0007669"/>
    <property type="project" value="TreeGrafter"/>
</dbReference>
<name>A0A0N5ALH6_9BILA</name>
<comment type="similarity">
    <text evidence="3">Belongs to the ATG2 family.</text>
</comment>
<protein>
    <recommendedName>
        <fullName evidence="4">Autophagy-related protein 2</fullName>
    </recommendedName>
</protein>
<evidence type="ECO:0000256" key="2">
    <source>
        <dbReference type="ARBA" id="ARBA00004623"/>
    </source>
</evidence>
<evidence type="ECO:0000256" key="5">
    <source>
        <dbReference type="ARBA" id="ARBA00022448"/>
    </source>
</evidence>
<dbReference type="GO" id="GO:0006869">
    <property type="term" value="P:lipid transport"/>
    <property type="evidence" value="ECO:0007669"/>
    <property type="project" value="UniProtKB-KW"/>
</dbReference>
<dbReference type="AlphaFoldDB" id="A0A0N5ALH6"/>
<evidence type="ECO:0000256" key="8">
    <source>
        <dbReference type="ARBA" id="ARBA00023055"/>
    </source>
</evidence>
<comment type="subcellular location">
    <subcellularLocation>
        <location evidence="1">Endoplasmic reticulum membrane</location>
        <topology evidence="1">Peripheral membrane protein</topology>
    </subcellularLocation>
    <subcellularLocation>
        <location evidence="2">Preautophagosomal structure membrane</location>
        <topology evidence="2">Peripheral membrane protein</topology>
    </subcellularLocation>
</comment>
<evidence type="ECO:0000256" key="11">
    <source>
        <dbReference type="ARBA" id="ARBA00024615"/>
    </source>
</evidence>
<proteinExistence type="inferred from homology"/>
<sequence length="928" mass="105640">MLDSGCQVCLDMKNLELFALISYHLVEGINYFYFVLTDLHILRQGNERYDEKSGSTVSFQENTEYEVVDTMILGIRVEYSATNNEKDMLVALSVNNGFFNIALFSDLDNLWITQLFHFFKVDDYAVSSYNLPPVTVQMHMHLSSTNFDYFYTEPKLNSKMHLRFTVGSCDICYDIVPNMDKYKFSCILEDSKLLLSMFEFNFEQIKSCSGTKKLDHDFVQLVSVDNFQLEVLAGGFLFDDDANSAEPVIDIKCKHGQIKPELAKELDSKLDLHDDFQCGGHHDNMLAVKPFSSSFDEEFCMIEEIPGSGITSRDGNPRIHFFEEETSFQVDLEYISIPKEKSSAVFPNSRYQKVTNKYSIQDFSVEFHIYGGNDFGNWQGQHKVYSNEDYRKGNGKDLSPDERGGTYRDHSVHVCLELTKANYEYGIFDSGFVLCYHCFTVKNIEIRDKLTNSMIDKMLYQYSSADVPKRECIPMLAVRFMENRKYEGKLRVSVLPIRLNLELDTVQFLKDFFDEFLAALLTSEENIPESVIPLIEPTQECANPSGFDNLTEKSDDLVKLSERSAENMSLFPSSEEVGVNSTLQDLFNENDLKLLVDSKDVGASFFLNKEHIDSSSRFSYQPLANSEETTLEKNSVESASDEVLSQANDEITVSDTFGFNDRILLDYQKRLRSRDLYFKEFTFSPSVLIRLDFHSYRVVMDKGAFIGLLSALSNLQCAEIVLKSLHNVDGTLGLRRCLNYAIQEWTDDIVNNQVSRIIGSYAPITPFVQIAKGMRDLFLMPVDEYWKVDGHVVRGLQKGVESFGFSAASVTVDIAQKTAGFIEKFAEIVFDIVSPAVPINKSSKIFHHTGEKRPNDLRQGFHMAYETFKEGVSDTTTVFHRVVEESGVFKYCLQQSPSTVVHQVVVGAKATKHVLNGLKSHLSPDVYK</sequence>
<evidence type="ECO:0000256" key="3">
    <source>
        <dbReference type="ARBA" id="ARBA00009714"/>
    </source>
</evidence>
<keyword evidence="6" id="KW-0256">Endoplasmic reticulum</keyword>
<dbReference type="GO" id="GO:0043495">
    <property type="term" value="F:protein-membrane adaptor activity"/>
    <property type="evidence" value="ECO:0007669"/>
    <property type="project" value="TreeGrafter"/>
</dbReference>
<dbReference type="GO" id="GO:0005789">
    <property type="term" value="C:endoplasmic reticulum membrane"/>
    <property type="evidence" value="ECO:0007669"/>
    <property type="project" value="UniProtKB-SubCell"/>
</dbReference>